<dbReference type="Pfam" id="PF08367">
    <property type="entry name" value="M16C_assoc"/>
    <property type="match status" value="1"/>
</dbReference>
<dbReference type="InterPro" id="IPR036582">
    <property type="entry name" value="Mao_N_sf"/>
</dbReference>
<dbReference type="KEGG" id="cace:CACET_c08390"/>
<evidence type="ECO:0000256" key="1">
    <source>
        <dbReference type="SAM" id="SignalP"/>
    </source>
</evidence>
<dbReference type="GO" id="GO:0004222">
    <property type="term" value="F:metalloendopeptidase activity"/>
    <property type="evidence" value="ECO:0007669"/>
    <property type="project" value="TreeGrafter"/>
</dbReference>
<evidence type="ECO:0000259" key="2">
    <source>
        <dbReference type="SMART" id="SM01264"/>
    </source>
</evidence>
<dbReference type="InterPro" id="IPR011249">
    <property type="entry name" value="Metalloenz_LuxS/M16"/>
</dbReference>
<dbReference type="PANTHER" id="PTHR43016">
    <property type="entry name" value="PRESEQUENCE PROTEASE"/>
    <property type="match status" value="1"/>
</dbReference>
<dbReference type="AlphaFoldDB" id="A0A0G3W7L9"/>
<dbReference type="PATRIC" id="fig|84022.6.peg.856"/>
<keyword evidence="4" id="KW-1185">Reference proteome</keyword>
<dbReference type="Gene3D" id="3.30.830.10">
    <property type="entry name" value="Metalloenzyme, LuxS/M16 peptidase-like"/>
    <property type="match status" value="4"/>
</dbReference>
<dbReference type="InterPro" id="IPR055130">
    <property type="entry name" value="PreP_C"/>
</dbReference>
<dbReference type="InterPro" id="IPR007863">
    <property type="entry name" value="Peptidase_M16_C"/>
</dbReference>
<dbReference type="SUPFAM" id="SSF63411">
    <property type="entry name" value="LuxS/MPP-like metallohydrolase"/>
    <property type="match status" value="4"/>
</dbReference>
<dbReference type="RefSeq" id="WP_052661621.1">
    <property type="nucleotide sequence ID" value="NZ_CP009687.1"/>
</dbReference>
<evidence type="ECO:0000313" key="3">
    <source>
        <dbReference type="EMBL" id="AKL94348.1"/>
    </source>
</evidence>
<name>A0A0G3W7L9_9CLOT</name>
<dbReference type="GO" id="GO:0046872">
    <property type="term" value="F:metal ion binding"/>
    <property type="evidence" value="ECO:0007669"/>
    <property type="project" value="InterPro"/>
</dbReference>
<keyword evidence="1" id="KW-0732">Signal</keyword>
<dbReference type="SMART" id="SM01264">
    <property type="entry name" value="M16C_associated"/>
    <property type="match status" value="1"/>
</dbReference>
<accession>A0A0G3W7L9</accession>
<reference evidence="3 4" key="1">
    <citation type="submission" date="2014-10" db="EMBL/GenBank/DDBJ databases">
        <title>Genome sequence of Clostridium aceticum DSM 1496.</title>
        <authorList>
            <person name="Poehlein A."/>
            <person name="Schiel-Bengelsdorf B."/>
            <person name="Gottschalk G."/>
            <person name="Duerre P."/>
            <person name="Daniel R."/>
        </authorList>
    </citation>
    <scope>NUCLEOTIDE SEQUENCE [LARGE SCALE GENOMIC DNA]</scope>
    <source>
        <strain evidence="3 4">DSM 1496</strain>
    </source>
</reference>
<feature type="domain" description="Peptidase M16C associated" evidence="2">
    <location>
        <begin position="497"/>
        <end position="747"/>
    </location>
</feature>
<dbReference type="FunFam" id="3.30.830.10:FF:000034">
    <property type="entry name" value="presequence protease 1, chloroplastic/mitochondrial"/>
    <property type="match status" value="1"/>
</dbReference>
<dbReference type="EMBL" id="CP009687">
    <property type="protein sequence ID" value="AKL94348.1"/>
    <property type="molecule type" value="Genomic_DNA"/>
</dbReference>
<proteinExistence type="predicted"/>
<dbReference type="GO" id="GO:0016485">
    <property type="term" value="P:protein processing"/>
    <property type="evidence" value="ECO:0007669"/>
    <property type="project" value="TreeGrafter"/>
</dbReference>
<feature type="signal peptide" evidence="1">
    <location>
        <begin position="1"/>
        <end position="33"/>
    </location>
</feature>
<gene>
    <name evidence="3" type="ORF">CACET_c08390</name>
</gene>
<dbReference type="Pfam" id="PF22516">
    <property type="entry name" value="PreP_C"/>
    <property type="match status" value="1"/>
</dbReference>
<dbReference type="InterPro" id="IPR013578">
    <property type="entry name" value="Peptidase_M16C_assoc"/>
</dbReference>
<dbReference type="Proteomes" id="UP000035704">
    <property type="component" value="Chromosome"/>
</dbReference>
<dbReference type="STRING" id="84022.CACET_c08390"/>
<evidence type="ECO:0000313" key="4">
    <source>
        <dbReference type="Proteomes" id="UP000035704"/>
    </source>
</evidence>
<dbReference type="PANTHER" id="PTHR43016:SF13">
    <property type="entry name" value="PRESEQUENCE PROTEASE, MITOCHONDRIAL"/>
    <property type="match status" value="1"/>
</dbReference>
<feature type="chain" id="PRO_5005185888" evidence="1">
    <location>
        <begin position="34"/>
        <end position="1101"/>
    </location>
</feature>
<dbReference type="Pfam" id="PF05193">
    <property type="entry name" value="Peptidase_M16_C"/>
    <property type="match status" value="1"/>
</dbReference>
<dbReference type="SUPFAM" id="SSF55383">
    <property type="entry name" value="Copper amine oxidase, domain N"/>
    <property type="match status" value="1"/>
</dbReference>
<organism evidence="3 4">
    <name type="scientific">Clostridium aceticum</name>
    <dbReference type="NCBI Taxonomy" id="84022"/>
    <lineage>
        <taxon>Bacteria</taxon>
        <taxon>Bacillati</taxon>
        <taxon>Bacillota</taxon>
        <taxon>Clostridia</taxon>
        <taxon>Eubacteriales</taxon>
        <taxon>Clostridiaceae</taxon>
        <taxon>Clostridium</taxon>
    </lineage>
</organism>
<protein>
    <submittedName>
        <fullName evidence="3">Peptidase</fullName>
    </submittedName>
</protein>
<dbReference type="OrthoDB" id="9762027at2"/>
<sequence>MKKYLKVTSLQRKIAGVLVLVMLLSFVPMQVQAEQGYKVGEVYYGFQLIEENHVEEISSKVRVFEHTQSGAKLIHLENDDSNKVFSINFRTPPSDNTGSPHILEHSVLNGSENFPVKSPFIEMNKRSLSTFLNALTYPDRTSYIAASRNHKDFRNLLHVYLDAVFFPKVLKEEKIFMQEGWHYDLKNPEDELTYNGVVYNEMRGAYSNPVNVLVKQNQKSLFPDTPYAYDSGGDPQVIPQLSYEALIDFYKTYYHPSNTYIYLYGNLDLQETLKFIHNEYLSKFQKQEVQASISKQKPFAKRAYHTIEYALSENADTKNKTYLSLNYAVDEINNKETMLGFSILNALLMQTESSPLRSVLLQEKIGTNVFGSYDPMTLQPSFSIIIENAADEKIDDFEGVVQQTLEQLVAEGIDRELIYAIFNTIEISMRTEKSDANRGFGYHNTVLATWLHDYEPTLYLSFEDTLNKIKNKIDENYFESLIQKYLLDNTHSSLVVMKPVAGLEVQKGRALKEELQRIKDSLSEEEIQALVEQTKALEKWKETPNSQEAIQTLPVLSLEDLQQQQKNISSKIEELEDVTILLHPLFTNRIAYVNMYFDTMKVPQEQISYIPLLVYLLGNIDTEQYSYQQLSNEINNRLGGLNFRVDMISNLKENHKYAPKLRVSMYTVADELRNGFKVLEEMMHHGKFENLDRIKQLVGQLKADVEYGLNSNGIAIAQIQLMRKQSQANQYQASISGIDFYFFLCEIEEMLEKNPEVVIANLQEVNQLVFQKENLLVGVTLEEEEYETFKKAFLPFEATLKTVDAPWQTYRFSTDSGSEGIINGEQIQSVVKGYNFKDLGYEYSGKMDVLTQILSTEYLWNRVRVSGGAYGSGIYIANTGEMMLYSYRDPNLKETLDAFHGIPAYLRNFAEDEEEMLNYIIGTLGQYDPLLSPQEKGALEDRLYMMQITHEDLNAIKEQILQTTAEDIRNFAQLMEDVLKQNQYVVVGYETKIQENADLFDKIMNIFGEKQGVKKEIEYLPAIEIFQQLGMPVRIEEEDPQNPIVIVEVGNIQLLLYVNTTLMVINDHEYHLQGKIELKDNEIYVPEEAFEIFLYMFLQEE</sequence>